<dbReference type="SUPFAM" id="SSF54001">
    <property type="entry name" value="Cysteine proteinases"/>
    <property type="match status" value="1"/>
</dbReference>
<feature type="compositionally biased region" description="Low complexity" evidence="6">
    <location>
        <begin position="963"/>
        <end position="974"/>
    </location>
</feature>
<dbReference type="GO" id="GO:0005634">
    <property type="term" value="C:nucleus"/>
    <property type="evidence" value="ECO:0007669"/>
    <property type="project" value="TreeGrafter"/>
</dbReference>
<feature type="compositionally biased region" description="Polar residues" evidence="6">
    <location>
        <begin position="975"/>
        <end position="992"/>
    </location>
</feature>
<keyword evidence="3" id="KW-0645">Protease</keyword>
<accession>A0A8K0JNG6</accession>
<keyword evidence="9" id="KW-1185">Reference proteome</keyword>
<keyword evidence="4" id="KW-0833">Ubl conjugation pathway</keyword>
<feature type="region of interest" description="Disordered" evidence="6">
    <location>
        <begin position="1015"/>
        <end position="1132"/>
    </location>
</feature>
<proteinExistence type="inferred from homology"/>
<keyword evidence="5" id="KW-0378">Hydrolase</keyword>
<evidence type="ECO:0000256" key="6">
    <source>
        <dbReference type="SAM" id="MobiDB-lite"/>
    </source>
</evidence>
<feature type="compositionally biased region" description="Basic and acidic residues" evidence="6">
    <location>
        <begin position="891"/>
        <end position="903"/>
    </location>
</feature>
<protein>
    <recommendedName>
        <fullName evidence="7">Ubiquitin-like protease family profile domain-containing protein</fullName>
    </recommendedName>
</protein>
<keyword evidence="2" id="KW-0597">Phosphoprotein</keyword>
<comment type="caution">
    <text evidence="8">The sequence shown here is derived from an EMBL/GenBank/DDBJ whole genome shotgun (WGS) entry which is preliminary data.</text>
</comment>
<feature type="compositionally biased region" description="Polar residues" evidence="6">
    <location>
        <begin position="1081"/>
        <end position="1094"/>
    </location>
</feature>
<evidence type="ECO:0000256" key="3">
    <source>
        <dbReference type="ARBA" id="ARBA00022670"/>
    </source>
</evidence>
<dbReference type="InterPro" id="IPR038765">
    <property type="entry name" value="Papain-like_cys_pep_sf"/>
</dbReference>
<feature type="domain" description="Ubiquitin-like protease family profile" evidence="7">
    <location>
        <begin position="276"/>
        <end position="635"/>
    </location>
</feature>
<reference evidence="8" key="1">
    <citation type="submission" date="2020-04" db="EMBL/GenBank/DDBJ databases">
        <title>Analysis of mating type loci in Filobasidium floriforme.</title>
        <authorList>
            <person name="Nowrousian M."/>
        </authorList>
    </citation>
    <scope>NUCLEOTIDE SEQUENCE</scope>
    <source>
        <strain evidence="8">CBS 6242</strain>
    </source>
</reference>
<sequence length="1132" mass="125573">MKSKILRMVTTMMSFTYHRRRQSRTPPKELECRTKTVTAPSQKKRDPGWLGPVVEYKVNGQNLAIPGNGKDLYLEQQGIRHCDILFPWANVIIIFTPSGIGDVISEEYNLGLVVQKANTGSDIHSYCYKLHGRDLSGAERNRIVKLFLQIQQAKSNGISQQRITANSNIAYWTKESAQNFREAVAEPGKRPTQQTLPFTRETDGSSKQPAERPRPKQKDRMQSTAPASAEGIRRSSRSAVVEQRTDREIALRSMPPKPRNPDRVLFHWPPTGRTELVITKGDYHRLYDDEFLNDTLIDFGLRYVVDSRLSSNPTETKSADGYTGLGQLRPEDVFVFNPFFYKKLSDKTRSREKVSPDPYPEWSAYESVKKWTNKVDIFSKKFIIVPVNENLHWYMAVIYNPAILLGDARYLKGSTPPLDDASGRPLTRSLGREEEAQDIASVEQAMTNGEKLPSPAARSLSIGPVATAIACDSNVLSPDSQPRLPAGDTIEVQGRNARASGSVARNEAPRSIEHIICPPSVGQPEQAEPLDSALSPRSLEPGEGPGSPIEIDGVDRTNLEKRGLIMTFDSLGSIHPGVGFALNRWLVYEARDKKNVELSWKPRAQKPLPYKAVSVPPQRNFSDCGVYCLHFMEVLLGDPEGMMNFIYMSMLKRDQLDGQVLDDYKTRWQGEDALVGRRKWREIITELAGPSSSPEERPIELSSPLPSANGSQESTIEVHSAQTPAQPFRERNAANPDSFVPKTAESPLPTRPLPKGGRLPPALRPSVAQPEVPSPQVLVSIAPHPPQQPPNVTLEYDEHGNSVSGSTVSDAGATAATDLSIATASTSHIRDIRNLRISRDDDRMEVDSDVEGSAISIARESAVKDGRIMPSMMEIDGEEEEEEEEEEEIKEEERKERQSKDEESGPDIIVLDDSQSQRHMHSPTHAPAHLDEKMREPEKAKQQKTLASRMESSPSYNKGALRVSTTVEVPVPSSMLQSAERSSISLSENGPTEFTMVDPRAGQIGSLSSLVKSTMEGNQRGRVVPALDQGSASRTAFTKERKVDTAPSSAGKRKQSEATVEAVHSRPVRRQKSKHKRNVSYLLNSDGIDQQTDTGSKDNDGIDPNMDEPDFELLGSGRESSIIHTRSKNCNP</sequence>
<feature type="compositionally biased region" description="Polar residues" evidence="6">
    <location>
        <begin position="704"/>
        <end position="725"/>
    </location>
</feature>
<feature type="compositionally biased region" description="Basic and acidic residues" evidence="6">
    <location>
        <begin position="928"/>
        <end position="941"/>
    </location>
</feature>
<name>A0A8K0JNG6_9TREE</name>
<evidence type="ECO:0000259" key="7">
    <source>
        <dbReference type="PROSITE" id="PS50600"/>
    </source>
</evidence>
<feature type="compositionally biased region" description="Basic and acidic residues" evidence="6">
    <location>
        <begin position="200"/>
        <end position="221"/>
    </location>
</feature>
<organism evidence="8 9">
    <name type="scientific">Filobasidium floriforme</name>
    <dbReference type="NCBI Taxonomy" id="5210"/>
    <lineage>
        <taxon>Eukaryota</taxon>
        <taxon>Fungi</taxon>
        <taxon>Dikarya</taxon>
        <taxon>Basidiomycota</taxon>
        <taxon>Agaricomycotina</taxon>
        <taxon>Tremellomycetes</taxon>
        <taxon>Filobasidiales</taxon>
        <taxon>Filobasidiaceae</taxon>
        <taxon>Filobasidium</taxon>
    </lineage>
</organism>
<dbReference type="Pfam" id="PF02902">
    <property type="entry name" value="Peptidase_C48"/>
    <property type="match status" value="2"/>
</dbReference>
<evidence type="ECO:0000256" key="4">
    <source>
        <dbReference type="ARBA" id="ARBA00022786"/>
    </source>
</evidence>
<dbReference type="Proteomes" id="UP000812966">
    <property type="component" value="Unassembled WGS sequence"/>
</dbReference>
<feature type="region of interest" description="Disordered" evidence="6">
    <location>
        <begin position="863"/>
        <end position="1001"/>
    </location>
</feature>
<feature type="compositionally biased region" description="Polar residues" evidence="6">
    <location>
        <begin position="1118"/>
        <end position="1132"/>
    </location>
</feature>
<dbReference type="OrthoDB" id="442460at2759"/>
<evidence type="ECO:0000256" key="1">
    <source>
        <dbReference type="ARBA" id="ARBA00005234"/>
    </source>
</evidence>
<dbReference type="GO" id="GO:0070139">
    <property type="term" value="F:SUMO-specific endopeptidase activity"/>
    <property type="evidence" value="ECO:0007669"/>
    <property type="project" value="TreeGrafter"/>
</dbReference>
<evidence type="ECO:0000256" key="2">
    <source>
        <dbReference type="ARBA" id="ARBA00022553"/>
    </source>
</evidence>
<evidence type="ECO:0000313" key="8">
    <source>
        <dbReference type="EMBL" id="KAG7553522.1"/>
    </source>
</evidence>
<feature type="region of interest" description="Disordered" evidence="6">
    <location>
        <begin position="519"/>
        <end position="553"/>
    </location>
</feature>
<dbReference type="InterPro" id="IPR003653">
    <property type="entry name" value="Peptidase_C48_C"/>
</dbReference>
<feature type="compositionally biased region" description="Acidic residues" evidence="6">
    <location>
        <begin position="875"/>
        <end position="890"/>
    </location>
</feature>
<dbReference type="AlphaFoldDB" id="A0A8K0JNG6"/>
<feature type="region of interest" description="Disordered" evidence="6">
    <location>
        <begin position="687"/>
        <end position="770"/>
    </location>
</feature>
<dbReference type="Gene3D" id="3.40.395.10">
    <property type="entry name" value="Adenoviral Proteinase, Chain A"/>
    <property type="match status" value="1"/>
</dbReference>
<dbReference type="GO" id="GO:0016926">
    <property type="term" value="P:protein desumoylation"/>
    <property type="evidence" value="ECO:0007669"/>
    <property type="project" value="TreeGrafter"/>
</dbReference>
<comment type="similarity">
    <text evidence="1">Belongs to the peptidase C48 family.</text>
</comment>
<feature type="compositionally biased region" description="Polar residues" evidence="6">
    <location>
        <begin position="943"/>
        <end position="956"/>
    </location>
</feature>
<dbReference type="PANTHER" id="PTHR46896">
    <property type="entry name" value="SENTRIN-SPECIFIC PROTEASE"/>
    <property type="match status" value="1"/>
</dbReference>
<dbReference type="PANTHER" id="PTHR46896:SF3">
    <property type="entry name" value="FI06413P-RELATED"/>
    <property type="match status" value="1"/>
</dbReference>
<dbReference type="PROSITE" id="PS50600">
    <property type="entry name" value="ULP_PROTEASE"/>
    <property type="match status" value="1"/>
</dbReference>
<gene>
    <name evidence="8" type="ORF">FFLO_03029</name>
</gene>
<evidence type="ECO:0000313" key="9">
    <source>
        <dbReference type="Proteomes" id="UP000812966"/>
    </source>
</evidence>
<dbReference type="GO" id="GO:0005737">
    <property type="term" value="C:cytoplasm"/>
    <property type="evidence" value="ECO:0007669"/>
    <property type="project" value="TreeGrafter"/>
</dbReference>
<dbReference type="EMBL" id="JABELV010000053">
    <property type="protein sequence ID" value="KAG7553522.1"/>
    <property type="molecule type" value="Genomic_DNA"/>
</dbReference>
<feature type="region of interest" description="Disordered" evidence="6">
    <location>
        <begin position="183"/>
        <end position="245"/>
    </location>
</feature>
<feature type="compositionally biased region" description="Basic residues" evidence="6">
    <location>
        <begin position="1066"/>
        <end position="1078"/>
    </location>
</feature>
<dbReference type="GO" id="GO:0006508">
    <property type="term" value="P:proteolysis"/>
    <property type="evidence" value="ECO:0007669"/>
    <property type="project" value="UniProtKB-KW"/>
</dbReference>
<evidence type="ECO:0000256" key="5">
    <source>
        <dbReference type="ARBA" id="ARBA00022801"/>
    </source>
</evidence>
<dbReference type="InterPro" id="IPR051947">
    <property type="entry name" value="Sentrin-specific_protease"/>
</dbReference>